<feature type="compositionally biased region" description="Acidic residues" evidence="4">
    <location>
        <begin position="636"/>
        <end position="670"/>
    </location>
</feature>
<protein>
    <recommendedName>
        <fullName evidence="7">DNA polymerase V</fullName>
    </recommendedName>
</protein>
<evidence type="ECO:0000313" key="5">
    <source>
        <dbReference type="EMBL" id="EDQ88378.1"/>
    </source>
</evidence>
<dbReference type="GO" id="GO:0043565">
    <property type="term" value="F:sequence-specific DNA binding"/>
    <property type="evidence" value="ECO:0000318"/>
    <property type="project" value="GO_Central"/>
</dbReference>
<evidence type="ECO:0000256" key="3">
    <source>
        <dbReference type="ARBA" id="ARBA00023242"/>
    </source>
</evidence>
<dbReference type="GeneID" id="5892173"/>
<proteinExistence type="inferred from homology"/>
<dbReference type="Pfam" id="PF04931">
    <property type="entry name" value="DNA_pol_phi"/>
    <property type="match status" value="1"/>
</dbReference>
<dbReference type="KEGG" id="mbr:MONBRDRAFT_9230"/>
<dbReference type="RefSeq" id="XP_001746971.1">
    <property type="nucleotide sequence ID" value="XM_001746919.1"/>
</dbReference>
<feature type="compositionally biased region" description="Acidic residues" evidence="4">
    <location>
        <begin position="689"/>
        <end position="700"/>
    </location>
</feature>
<sequence length="972" mass="107017">MAMIMPATENQEAMASGSRELMSCFWDLADLAVSTRLNAAARLLAILVDSQKGLAAASDGPDAQTADDETESIFAGPAISEDLRYSLKRLIRGLASSRKGARQGFAAALHILLQQFADIVRPQDILSLLQQTSTISGGMKGNEQRDHFFGRLFGLTILADVVAEGRFGDAVDPELHSAIYQQLLELATSKSYLEAGAVHACCRLLPSLDAFAQPQEKDHASPLVVAQLLALAPLLRAKKKNAALKLPEHLAALWADGKLFADWQQLTDVLLATAPEHPMIQYLAALLAVQDNAHLREAWKALIETGAFEPDTSSPQRKATGFALFSALVDRATLQQERTTVLEQMLALVRSYSGEAKADWMTQLARFCLVQAFFNVTSGGEFVEPTPALADSMRTVCQERFQAILVALGTKTAAAGRDKGAARQLELSSLDDVVRGARELLDDEHLTLCKPWDASVRAAFDQAFAMASESATPATTPSKKKKKTKKTATAPAESKQQNAVRQAFRLLHYHTCLLTVAEDVSRAEASFQLRIQKDEKAAKTNEDEPEASEVVIDVLLSLLSRGTVVLRKLAETVFAAICPSMTIGGLDMLFEVLVQKDASQEAEVLIVVGFVPIDSDEEEEEEEEHHAKRAKRVEGQDSDEEEEDDDDEDDDDEDDDDDDDDDYDDDDEDDEVDEALKARLREVLAVPEAMDESGEDSDWDDDRMFQVDAALSATFRELKRNTKQDKSRETESAIHFKQRVLQLVEIFIKQQPTNPLVMETIPGLLSTYNASQVYRVRGRVLQERARGLLRSKLFTSRQVPLLVDSEDVGRAMTLLNELMAVLGKAQEREVIDTATQGMYYLLRVLMHGDPAPLDTERFQQDLINLLSRFTSAKMCQLQPKTFVELGRRFPALALLGVPFVCQQIVNGKVLNKFRTAGAYTFLSGVFQQKRVMVQAIRVAIDGALAGPVGTTSGFAGIKNSLMQVCPGFAFSV</sequence>
<feature type="region of interest" description="Disordered" evidence="4">
    <location>
        <begin position="681"/>
        <end position="700"/>
    </location>
</feature>
<feature type="region of interest" description="Disordered" evidence="4">
    <location>
        <begin position="615"/>
        <end position="670"/>
    </location>
</feature>
<dbReference type="GO" id="GO:0003714">
    <property type="term" value="F:transcription corepressor activity"/>
    <property type="evidence" value="ECO:0000318"/>
    <property type="project" value="GO_Central"/>
</dbReference>
<dbReference type="PANTHER" id="PTHR13213">
    <property type="entry name" value="MYB-BINDING PROTEIN 1A FAMILY MEMBER"/>
    <property type="match status" value="1"/>
</dbReference>
<evidence type="ECO:0000313" key="6">
    <source>
        <dbReference type="Proteomes" id="UP000001357"/>
    </source>
</evidence>
<dbReference type="eggNOG" id="KOG1926">
    <property type="taxonomic scope" value="Eukaryota"/>
</dbReference>
<feature type="region of interest" description="Disordered" evidence="4">
    <location>
        <begin position="469"/>
        <end position="496"/>
    </location>
</feature>
<dbReference type="STRING" id="81824.A9V2H5"/>
<dbReference type="AlphaFoldDB" id="A9V2H5"/>
<reference evidence="5 6" key="1">
    <citation type="journal article" date="2008" name="Nature">
        <title>The genome of the choanoflagellate Monosiga brevicollis and the origin of metazoans.</title>
        <authorList>
            <consortium name="JGI Sequencing"/>
            <person name="King N."/>
            <person name="Westbrook M.J."/>
            <person name="Young S.L."/>
            <person name="Kuo A."/>
            <person name="Abedin M."/>
            <person name="Chapman J."/>
            <person name="Fairclough S."/>
            <person name="Hellsten U."/>
            <person name="Isogai Y."/>
            <person name="Letunic I."/>
            <person name="Marr M."/>
            <person name="Pincus D."/>
            <person name="Putnam N."/>
            <person name="Rokas A."/>
            <person name="Wright K.J."/>
            <person name="Zuzow R."/>
            <person name="Dirks W."/>
            <person name="Good M."/>
            <person name="Goodstein D."/>
            <person name="Lemons D."/>
            <person name="Li W."/>
            <person name="Lyons J.B."/>
            <person name="Morris A."/>
            <person name="Nichols S."/>
            <person name="Richter D.J."/>
            <person name="Salamov A."/>
            <person name="Bork P."/>
            <person name="Lim W.A."/>
            <person name="Manning G."/>
            <person name="Miller W.T."/>
            <person name="McGinnis W."/>
            <person name="Shapiro H."/>
            <person name="Tjian R."/>
            <person name="Grigoriev I.V."/>
            <person name="Rokhsar D."/>
        </authorList>
    </citation>
    <scope>NUCLEOTIDE SEQUENCE [LARGE SCALE GENOMIC DNA]</scope>
    <source>
        <strain evidence="6">MX1 / ATCC 50154</strain>
    </source>
</reference>
<evidence type="ECO:0000256" key="4">
    <source>
        <dbReference type="SAM" id="MobiDB-lite"/>
    </source>
</evidence>
<dbReference type="InterPro" id="IPR016024">
    <property type="entry name" value="ARM-type_fold"/>
</dbReference>
<name>A9V2H5_MONBE</name>
<comment type="subcellular location">
    <subcellularLocation>
        <location evidence="1">Nucleus</location>
    </subcellularLocation>
</comment>
<dbReference type="Proteomes" id="UP000001357">
    <property type="component" value="Unassembled WGS sequence"/>
</dbReference>
<accession>A9V2H5</accession>
<dbReference type="EMBL" id="CH991555">
    <property type="protein sequence ID" value="EDQ88378.1"/>
    <property type="molecule type" value="Genomic_DNA"/>
</dbReference>
<evidence type="ECO:0000256" key="2">
    <source>
        <dbReference type="ARBA" id="ARBA00006809"/>
    </source>
</evidence>
<dbReference type="OMA" id="QHRNINA"/>
<keyword evidence="6" id="KW-1185">Reference proteome</keyword>
<evidence type="ECO:0008006" key="7">
    <source>
        <dbReference type="Google" id="ProtNLM"/>
    </source>
</evidence>
<gene>
    <name evidence="5" type="ORF">MONBRDRAFT_9230</name>
</gene>
<evidence type="ECO:0000256" key="1">
    <source>
        <dbReference type="ARBA" id="ARBA00004123"/>
    </source>
</evidence>
<comment type="similarity">
    <text evidence="2">Belongs to the MYBBP1A family.</text>
</comment>
<dbReference type="FunCoup" id="A9V2H5">
    <property type="interactions" value="1284"/>
</dbReference>
<dbReference type="GO" id="GO:0005730">
    <property type="term" value="C:nucleolus"/>
    <property type="evidence" value="ECO:0000318"/>
    <property type="project" value="GO_Central"/>
</dbReference>
<dbReference type="SUPFAM" id="SSF48371">
    <property type="entry name" value="ARM repeat"/>
    <property type="match status" value="1"/>
</dbReference>
<dbReference type="PANTHER" id="PTHR13213:SF2">
    <property type="entry name" value="MYB-BINDING PROTEIN 1A"/>
    <property type="match status" value="1"/>
</dbReference>
<keyword evidence="3" id="KW-0539">Nucleus</keyword>
<organism evidence="5 6">
    <name type="scientific">Monosiga brevicollis</name>
    <name type="common">Choanoflagellate</name>
    <dbReference type="NCBI Taxonomy" id="81824"/>
    <lineage>
        <taxon>Eukaryota</taxon>
        <taxon>Choanoflagellata</taxon>
        <taxon>Craspedida</taxon>
        <taxon>Salpingoecidae</taxon>
        <taxon>Monosiga</taxon>
    </lineage>
</organism>
<dbReference type="InParanoid" id="A9V2H5"/>
<dbReference type="InterPro" id="IPR007015">
    <property type="entry name" value="DNA_pol_V/MYBBP1A"/>
</dbReference>